<evidence type="ECO:0000313" key="1">
    <source>
        <dbReference type="EMBL" id="MDG4716318.1"/>
    </source>
</evidence>
<keyword evidence="2" id="KW-1185">Reference proteome</keyword>
<dbReference type="InterPro" id="IPR002825">
    <property type="entry name" value="Pept_S49_ser-pept_pro"/>
</dbReference>
<dbReference type="EMBL" id="JARSBN010000005">
    <property type="protein sequence ID" value="MDG4716318.1"/>
    <property type="molecule type" value="Genomic_DNA"/>
</dbReference>
<proteinExistence type="predicted"/>
<gene>
    <name evidence="1" type="ORF">P7122_10565</name>
</gene>
<dbReference type="Pfam" id="PF01972">
    <property type="entry name" value="SDH_protease"/>
    <property type="match status" value="1"/>
</dbReference>
<evidence type="ECO:0000313" key="2">
    <source>
        <dbReference type="Proteomes" id="UP001529085"/>
    </source>
</evidence>
<dbReference type="Gene3D" id="3.90.226.10">
    <property type="entry name" value="2-enoyl-CoA Hydratase, Chain A, domain 1"/>
    <property type="match status" value="1"/>
</dbReference>
<dbReference type="PANTHER" id="PTHR35984">
    <property type="entry name" value="PERIPLASMIC SERINE PROTEASE"/>
    <property type="match status" value="1"/>
</dbReference>
<reference evidence="1 2" key="1">
    <citation type="submission" date="2023-03" db="EMBL/GenBank/DDBJ databases">
        <title>Strain YYF002 represents a novel species in the genus Winogradskyella isolated from seawater.</title>
        <authorList>
            <person name="Fu Z.-Y."/>
        </authorList>
    </citation>
    <scope>NUCLEOTIDE SEQUENCE [LARGE SCALE GENOMIC DNA]</scope>
    <source>
        <strain evidence="1 2">YYF002</strain>
    </source>
</reference>
<protein>
    <submittedName>
        <fullName evidence="1">Serine dehydrogenasease</fullName>
    </submittedName>
</protein>
<dbReference type="RefSeq" id="WP_278005765.1">
    <property type="nucleotide sequence ID" value="NZ_JARSBN010000005.1"/>
</dbReference>
<dbReference type="InterPro" id="IPR029045">
    <property type="entry name" value="ClpP/crotonase-like_dom_sf"/>
</dbReference>
<organism evidence="1 2">
    <name type="scientific">Winogradskyella marincola</name>
    <dbReference type="NCBI Taxonomy" id="3037795"/>
    <lineage>
        <taxon>Bacteria</taxon>
        <taxon>Pseudomonadati</taxon>
        <taxon>Bacteroidota</taxon>
        <taxon>Flavobacteriia</taxon>
        <taxon>Flavobacteriales</taxon>
        <taxon>Flavobacteriaceae</taxon>
        <taxon>Winogradskyella</taxon>
    </lineage>
</organism>
<dbReference type="PANTHER" id="PTHR35984:SF1">
    <property type="entry name" value="PERIPLASMIC SERINE PROTEASE"/>
    <property type="match status" value="1"/>
</dbReference>
<dbReference type="Proteomes" id="UP001529085">
    <property type="component" value="Unassembled WGS sequence"/>
</dbReference>
<comment type="caution">
    <text evidence="1">The sequence shown here is derived from an EMBL/GenBank/DDBJ whole genome shotgun (WGS) entry which is preliminary data.</text>
</comment>
<sequence>MKPIFDSTLHEILNKRLGELENHFDADFLFYYGPITDSLDKPFRDLVEELKAEPDTKDTLFIMLNTPGGSAETVERLVKITRHHYQTVNFIVPDAAYSAGTIFCLSGDAIYMDYSSSLGPIDPQVYNGKNWVPALGYLDKVEELINKSIAGTISQAELIMLREQDLAMLRRHEQARDLTIALLKEWLVQYKFKNWNTHNSTGNPVTPQEKEDRATEIARDLGDNKIWHSHGRSIGVSALTHILKLKIEDYSGDAVLTKIIREYNDLICQYIGRNNGEMFFHTRKFI</sequence>
<name>A0ABT6G2Q9_9FLAO</name>
<accession>A0ABT6G2Q9</accession>
<dbReference type="SUPFAM" id="SSF52096">
    <property type="entry name" value="ClpP/crotonase"/>
    <property type="match status" value="1"/>
</dbReference>